<dbReference type="Proteomes" id="UP001153269">
    <property type="component" value="Unassembled WGS sequence"/>
</dbReference>
<proteinExistence type="predicted"/>
<organism evidence="2 3">
    <name type="scientific">Pleuronectes platessa</name>
    <name type="common">European plaice</name>
    <dbReference type="NCBI Taxonomy" id="8262"/>
    <lineage>
        <taxon>Eukaryota</taxon>
        <taxon>Metazoa</taxon>
        <taxon>Chordata</taxon>
        <taxon>Craniata</taxon>
        <taxon>Vertebrata</taxon>
        <taxon>Euteleostomi</taxon>
        <taxon>Actinopterygii</taxon>
        <taxon>Neopterygii</taxon>
        <taxon>Teleostei</taxon>
        <taxon>Neoteleostei</taxon>
        <taxon>Acanthomorphata</taxon>
        <taxon>Carangaria</taxon>
        <taxon>Pleuronectiformes</taxon>
        <taxon>Pleuronectoidei</taxon>
        <taxon>Pleuronectidae</taxon>
        <taxon>Pleuronectes</taxon>
    </lineage>
</organism>
<comment type="caution">
    <text evidence="2">The sequence shown here is derived from an EMBL/GenBank/DDBJ whole genome shotgun (WGS) entry which is preliminary data.</text>
</comment>
<protein>
    <submittedName>
        <fullName evidence="2">Uncharacterized protein</fullName>
    </submittedName>
</protein>
<feature type="region of interest" description="Disordered" evidence="1">
    <location>
        <begin position="1"/>
        <end position="48"/>
    </location>
</feature>
<evidence type="ECO:0000313" key="3">
    <source>
        <dbReference type="Proteomes" id="UP001153269"/>
    </source>
</evidence>
<name>A0A9N7UXZ5_PLEPL</name>
<sequence>MRADIEGNVTSVCSRTEHHPITPRRTCTTNDEQRKTRDGMEMREAGEREDWVAGRKKCSHLSCFKQPAESSHKATVPCLSRSEQWTDKVQVEAQRIRRVGKADSWVGLPKSPVLPRPPRRAVLTIRHQSLAGSSSSFVRVS</sequence>
<evidence type="ECO:0000256" key="1">
    <source>
        <dbReference type="SAM" id="MobiDB-lite"/>
    </source>
</evidence>
<dbReference type="AlphaFoldDB" id="A0A9N7UXZ5"/>
<reference evidence="2" key="1">
    <citation type="submission" date="2020-03" db="EMBL/GenBank/DDBJ databases">
        <authorList>
            <person name="Weist P."/>
        </authorList>
    </citation>
    <scope>NUCLEOTIDE SEQUENCE</scope>
</reference>
<feature type="compositionally biased region" description="Basic and acidic residues" evidence="1">
    <location>
        <begin position="31"/>
        <end position="48"/>
    </location>
</feature>
<gene>
    <name evidence="2" type="ORF">PLEPLA_LOCUS28165</name>
</gene>
<keyword evidence="3" id="KW-1185">Reference proteome</keyword>
<evidence type="ECO:0000313" key="2">
    <source>
        <dbReference type="EMBL" id="CAB1440399.1"/>
    </source>
</evidence>
<accession>A0A9N7UXZ5</accession>
<dbReference type="EMBL" id="CADEAL010002447">
    <property type="protein sequence ID" value="CAB1440399.1"/>
    <property type="molecule type" value="Genomic_DNA"/>
</dbReference>